<feature type="domain" description="GHMP kinase C-terminal" evidence="16">
    <location>
        <begin position="253"/>
        <end position="310"/>
    </location>
</feature>
<dbReference type="Proteomes" id="UP000183508">
    <property type="component" value="Unassembled WGS sequence"/>
</dbReference>
<evidence type="ECO:0000256" key="12">
    <source>
        <dbReference type="ARBA" id="ARBA00049954"/>
    </source>
</evidence>
<dbReference type="GO" id="GO:0005524">
    <property type="term" value="F:ATP binding"/>
    <property type="evidence" value="ECO:0007669"/>
    <property type="project" value="UniProtKB-UniRule"/>
</dbReference>
<evidence type="ECO:0000256" key="11">
    <source>
        <dbReference type="ARBA" id="ARBA00049375"/>
    </source>
</evidence>
<dbReference type="PRINTS" id="PR00958">
    <property type="entry name" value="HOMSERKINASE"/>
</dbReference>
<evidence type="ECO:0000256" key="13">
    <source>
        <dbReference type="HAMAP-Rule" id="MF_00384"/>
    </source>
</evidence>
<comment type="pathway">
    <text evidence="1 13">Amino-acid biosynthesis; L-threonine biosynthesis; L-threonine from L-aspartate: step 4/5.</text>
</comment>
<comment type="catalytic activity">
    <reaction evidence="11 13">
        <text>L-homoserine + ATP = O-phospho-L-homoserine + ADP + H(+)</text>
        <dbReference type="Rhea" id="RHEA:13985"/>
        <dbReference type="ChEBI" id="CHEBI:15378"/>
        <dbReference type="ChEBI" id="CHEBI:30616"/>
        <dbReference type="ChEBI" id="CHEBI:57476"/>
        <dbReference type="ChEBI" id="CHEBI:57590"/>
        <dbReference type="ChEBI" id="CHEBI:456216"/>
        <dbReference type="EC" id="2.7.1.39"/>
    </reaction>
</comment>
<comment type="subcellular location">
    <subcellularLocation>
        <location evidence="13">Cytoplasm</location>
    </subcellularLocation>
</comment>
<comment type="function">
    <text evidence="12 13">Catalyzes the ATP-dependent phosphorylation of L-homoserine to L-homoserine phosphate.</text>
</comment>
<evidence type="ECO:0000256" key="7">
    <source>
        <dbReference type="ARBA" id="ARBA00022697"/>
    </source>
</evidence>
<protein>
    <recommendedName>
        <fullName evidence="4 13">Homoserine kinase</fullName>
        <shortName evidence="13">HK</shortName>
        <shortName evidence="13">HSK</shortName>
        <ecNumber evidence="3 13">2.7.1.39</ecNumber>
    </recommendedName>
</protein>
<dbReference type="RefSeq" id="WP_074951798.1">
    <property type="nucleotide sequence ID" value="NZ_FPBV01000008.1"/>
</dbReference>
<dbReference type="SUPFAM" id="SSF55060">
    <property type="entry name" value="GHMP Kinase, C-terminal domain"/>
    <property type="match status" value="1"/>
</dbReference>
<dbReference type="PANTHER" id="PTHR20861">
    <property type="entry name" value="HOMOSERINE/4-DIPHOSPHOCYTIDYL-2-C-METHYL-D-ERYTHRITOL KINASE"/>
    <property type="match status" value="1"/>
</dbReference>
<dbReference type="InterPro" id="IPR006204">
    <property type="entry name" value="GHMP_kinase_N_dom"/>
</dbReference>
<evidence type="ECO:0000256" key="8">
    <source>
        <dbReference type="ARBA" id="ARBA00022741"/>
    </source>
</evidence>
<dbReference type="SUPFAM" id="SSF54211">
    <property type="entry name" value="Ribosomal protein S5 domain 2-like"/>
    <property type="match status" value="1"/>
</dbReference>
<dbReference type="NCBIfam" id="TIGR00191">
    <property type="entry name" value="thrB"/>
    <property type="match status" value="1"/>
</dbReference>
<dbReference type="InterPro" id="IPR000870">
    <property type="entry name" value="Homoserine_kinase"/>
</dbReference>
<dbReference type="eggNOG" id="COG0083">
    <property type="taxonomic scope" value="Bacteria"/>
</dbReference>
<keyword evidence="5 13" id="KW-0028">Amino-acid biosynthesis</keyword>
<keyword evidence="6 13" id="KW-0808">Transferase</keyword>
<evidence type="ECO:0000256" key="4">
    <source>
        <dbReference type="ARBA" id="ARBA00017858"/>
    </source>
</evidence>
<feature type="region of interest" description="Disordered" evidence="14">
    <location>
        <begin position="1"/>
        <end position="30"/>
    </location>
</feature>
<evidence type="ECO:0000256" key="2">
    <source>
        <dbReference type="ARBA" id="ARBA00007370"/>
    </source>
</evidence>
<dbReference type="InterPro" id="IPR014721">
    <property type="entry name" value="Ribsml_uS5_D2-typ_fold_subgr"/>
</dbReference>
<gene>
    <name evidence="13" type="primary">thrB</name>
    <name evidence="17" type="ORF">SAMN05421543_10881</name>
</gene>
<dbReference type="GO" id="GO:0009088">
    <property type="term" value="P:threonine biosynthetic process"/>
    <property type="evidence" value="ECO:0007669"/>
    <property type="project" value="UniProtKB-UniRule"/>
</dbReference>
<name>A0A1I7J2E4_9BACL</name>
<evidence type="ECO:0000256" key="14">
    <source>
        <dbReference type="SAM" id="MobiDB-lite"/>
    </source>
</evidence>
<evidence type="ECO:0000256" key="3">
    <source>
        <dbReference type="ARBA" id="ARBA00012078"/>
    </source>
</evidence>
<evidence type="ECO:0000256" key="9">
    <source>
        <dbReference type="ARBA" id="ARBA00022777"/>
    </source>
</evidence>
<evidence type="ECO:0000256" key="1">
    <source>
        <dbReference type="ARBA" id="ARBA00005015"/>
    </source>
</evidence>
<dbReference type="PANTHER" id="PTHR20861:SF1">
    <property type="entry name" value="HOMOSERINE KINASE"/>
    <property type="match status" value="1"/>
</dbReference>
<dbReference type="GO" id="GO:0005737">
    <property type="term" value="C:cytoplasm"/>
    <property type="evidence" value="ECO:0007669"/>
    <property type="project" value="UniProtKB-SubCell"/>
</dbReference>
<feature type="domain" description="GHMP kinase N-terminal" evidence="15">
    <location>
        <begin position="87"/>
        <end position="174"/>
    </location>
</feature>
<dbReference type="InterPro" id="IPR020568">
    <property type="entry name" value="Ribosomal_Su5_D2-typ_SF"/>
</dbReference>
<dbReference type="InterPro" id="IPR013750">
    <property type="entry name" value="GHMP_kinase_C_dom"/>
</dbReference>
<keyword evidence="10 13" id="KW-0067">ATP-binding</keyword>
<keyword evidence="13" id="KW-0963">Cytoplasm</keyword>
<feature type="binding site" evidence="13">
    <location>
        <begin position="116"/>
        <end position="126"/>
    </location>
    <ligand>
        <name>ATP</name>
        <dbReference type="ChEBI" id="CHEBI:30616"/>
    </ligand>
</feature>
<dbReference type="Gene3D" id="3.30.230.10">
    <property type="match status" value="1"/>
</dbReference>
<dbReference type="Pfam" id="PF00288">
    <property type="entry name" value="GHMP_kinases_N"/>
    <property type="match status" value="1"/>
</dbReference>
<keyword evidence="9 13" id="KW-0418">Kinase</keyword>
<organism evidence="17 18">
    <name type="scientific">Alicyclobacillus macrosporangiidus</name>
    <dbReference type="NCBI Taxonomy" id="392015"/>
    <lineage>
        <taxon>Bacteria</taxon>
        <taxon>Bacillati</taxon>
        <taxon>Bacillota</taxon>
        <taxon>Bacilli</taxon>
        <taxon>Bacillales</taxon>
        <taxon>Alicyclobacillaceae</taxon>
        <taxon>Alicyclobacillus</taxon>
    </lineage>
</organism>
<evidence type="ECO:0000259" key="16">
    <source>
        <dbReference type="Pfam" id="PF08544"/>
    </source>
</evidence>
<dbReference type="HAMAP" id="MF_00384">
    <property type="entry name" value="Homoser_kinase"/>
    <property type="match status" value="1"/>
</dbReference>
<evidence type="ECO:0000313" key="18">
    <source>
        <dbReference type="Proteomes" id="UP000183508"/>
    </source>
</evidence>
<feature type="compositionally biased region" description="Low complexity" evidence="14">
    <location>
        <begin position="16"/>
        <end position="28"/>
    </location>
</feature>
<dbReference type="Pfam" id="PF08544">
    <property type="entry name" value="GHMP_kinases_C"/>
    <property type="match status" value="1"/>
</dbReference>
<comment type="similarity">
    <text evidence="2 13">Belongs to the GHMP kinase family. Homoserine kinase subfamily.</text>
</comment>
<evidence type="ECO:0000259" key="15">
    <source>
        <dbReference type="Pfam" id="PF00288"/>
    </source>
</evidence>
<keyword evidence="7 13" id="KW-0791">Threonine biosynthesis</keyword>
<keyword evidence="8 13" id="KW-0547">Nucleotide-binding</keyword>
<sequence>MNVQSPAGMSTRDLPDTSASSAQAPADAPRFRVRVPATSANLGPGFDCMGLALGLCNEMELEVRGPFSVHVEGEGATLLPRDRTNAVVQAIDRVLDLTPAADVPRDWRLRLSNGIPVAAGLGSSASAIVGGLLLANALLARYAPEHEWSRQQLLDLAVEMEGHPDNVTPALLGGAWLSVVDGRQARSFALPIPEALVFTAAVPNFPLRTEDARRVLPTAIPREDAVWNTAQAARLTLALSTGQLELLKGGFGDRLHEPYRRRLIPGCEEVRQAAIRAGAITTTLSGAGPTLLAWCDSEGTASQVADEMTLVWREFNIECYTYVLQPRRLETRVEVLAGPVPETRSAAPGAAEKGVSK</sequence>
<dbReference type="InterPro" id="IPR006203">
    <property type="entry name" value="GHMP_knse_ATP-bd_CS"/>
</dbReference>
<dbReference type="EMBL" id="FPBV01000008">
    <property type="protein sequence ID" value="SFU79365.1"/>
    <property type="molecule type" value="Genomic_DNA"/>
</dbReference>
<evidence type="ECO:0000313" key="17">
    <source>
        <dbReference type="EMBL" id="SFU79365.1"/>
    </source>
</evidence>
<evidence type="ECO:0000256" key="6">
    <source>
        <dbReference type="ARBA" id="ARBA00022679"/>
    </source>
</evidence>
<dbReference type="Gene3D" id="3.30.70.890">
    <property type="entry name" value="GHMP kinase, C-terminal domain"/>
    <property type="match status" value="1"/>
</dbReference>
<dbReference type="PIRSF" id="PIRSF000676">
    <property type="entry name" value="Homoser_kin"/>
    <property type="match status" value="1"/>
</dbReference>
<dbReference type="PROSITE" id="PS00627">
    <property type="entry name" value="GHMP_KINASES_ATP"/>
    <property type="match status" value="1"/>
</dbReference>
<dbReference type="InterPro" id="IPR036554">
    <property type="entry name" value="GHMP_kinase_C_sf"/>
</dbReference>
<keyword evidence="18" id="KW-1185">Reference proteome</keyword>
<accession>A0A1I7J2E4</accession>
<dbReference type="EC" id="2.7.1.39" evidence="3 13"/>
<dbReference type="STRING" id="392015.SAMN05421543_10881"/>
<dbReference type="GO" id="GO:0004413">
    <property type="term" value="F:homoserine kinase activity"/>
    <property type="evidence" value="ECO:0007669"/>
    <property type="project" value="UniProtKB-UniRule"/>
</dbReference>
<proteinExistence type="inferred from homology"/>
<evidence type="ECO:0000256" key="5">
    <source>
        <dbReference type="ARBA" id="ARBA00022605"/>
    </source>
</evidence>
<dbReference type="UniPathway" id="UPA00050">
    <property type="reaction ID" value="UER00064"/>
</dbReference>
<reference evidence="18" key="1">
    <citation type="submission" date="2016-10" db="EMBL/GenBank/DDBJ databases">
        <authorList>
            <person name="Varghese N."/>
        </authorList>
    </citation>
    <scope>NUCLEOTIDE SEQUENCE [LARGE SCALE GENOMIC DNA]</scope>
    <source>
        <strain evidence="18">DSM 17980</strain>
    </source>
</reference>
<dbReference type="AlphaFoldDB" id="A0A1I7J2E4"/>
<evidence type="ECO:0000256" key="10">
    <source>
        <dbReference type="ARBA" id="ARBA00022840"/>
    </source>
</evidence>